<dbReference type="PROSITE" id="PS00571">
    <property type="entry name" value="AMIDASES"/>
    <property type="match status" value="1"/>
</dbReference>
<accession>A0ABR6VKK8</accession>
<proteinExistence type="inferred from homology"/>
<evidence type="ECO:0000313" key="10">
    <source>
        <dbReference type="EMBL" id="MBC3537688.1"/>
    </source>
</evidence>
<organism evidence="10 11">
    <name type="scientific">Megasphaera hominis</name>
    <dbReference type="NCBI Taxonomy" id="159836"/>
    <lineage>
        <taxon>Bacteria</taxon>
        <taxon>Bacillati</taxon>
        <taxon>Bacillota</taxon>
        <taxon>Negativicutes</taxon>
        <taxon>Veillonellales</taxon>
        <taxon>Veillonellaceae</taxon>
        <taxon>Megasphaera</taxon>
    </lineage>
</organism>
<evidence type="ECO:0000259" key="9">
    <source>
        <dbReference type="Pfam" id="PF01425"/>
    </source>
</evidence>
<keyword evidence="4 8" id="KW-0067">ATP-binding</keyword>
<evidence type="ECO:0000256" key="7">
    <source>
        <dbReference type="ARBA" id="ARBA00047407"/>
    </source>
</evidence>
<dbReference type="SUPFAM" id="SSF75304">
    <property type="entry name" value="Amidase signature (AS) enzymes"/>
    <property type="match status" value="1"/>
</dbReference>
<dbReference type="Gene3D" id="3.90.1300.10">
    <property type="entry name" value="Amidase signature (AS) domain"/>
    <property type="match status" value="1"/>
</dbReference>
<evidence type="ECO:0000256" key="4">
    <source>
        <dbReference type="ARBA" id="ARBA00022840"/>
    </source>
</evidence>
<comment type="subunit">
    <text evidence="8">Heterotrimer of A, B and C subunits.</text>
</comment>
<evidence type="ECO:0000256" key="5">
    <source>
        <dbReference type="ARBA" id="ARBA00022917"/>
    </source>
</evidence>
<evidence type="ECO:0000256" key="2">
    <source>
        <dbReference type="ARBA" id="ARBA00022598"/>
    </source>
</evidence>
<evidence type="ECO:0000256" key="8">
    <source>
        <dbReference type="HAMAP-Rule" id="MF_00120"/>
    </source>
</evidence>
<keyword evidence="3 8" id="KW-0547">Nucleotide-binding</keyword>
<dbReference type="EMBL" id="JACOGK010000037">
    <property type="protein sequence ID" value="MBC3537688.1"/>
    <property type="molecule type" value="Genomic_DNA"/>
</dbReference>
<dbReference type="InterPro" id="IPR004412">
    <property type="entry name" value="GatA"/>
</dbReference>
<reference evidence="10 11" key="1">
    <citation type="submission" date="2020-08" db="EMBL/GenBank/DDBJ databases">
        <authorList>
            <person name="Liu C."/>
            <person name="Sun Q."/>
        </authorList>
    </citation>
    <scope>NUCLEOTIDE SEQUENCE [LARGE SCALE GENOMIC DNA]</scope>
    <source>
        <strain evidence="10 11">NSJ-59</strain>
    </source>
</reference>
<name>A0ABR6VKK8_9FIRM</name>
<comment type="function">
    <text evidence="6 8">Allows the formation of correctly charged Gln-tRNA(Gln) through the transamidation of misacylated Glu-tRNA(Gln) in organisms which lack glutaminyl-tRNA synthetase. The reaction takes place in the presence of glutamine and ATP through an activated gamma-phospho-Glu-tRNA(Gln).</text>
</comment>
<feature type="active site" description="Acyl-ester intermediate" evidence="8">
    <location>
        <position position="176"/>
    </location>
</feature>
<dbReference type="Proteomes" id="UP000606870">
    <property type="component" value="Unassembled WGS sequence"/>
</dbReference>
<dbReference type="PANTHER" id="PTHR11895">
    <property type="entry name" value="TRANSAMIDASE"/>
    <property type="match status" value="1"/>
</dbReference>
<dbReference type="NCBIfam" id="TIGR00132">
    <property type="entry name" value="gatA"/>
    <property type="match status" value="1"/>
</dbReference>
<comment type="similarity">
    <text evidence="1 8">Belongs to the amidase family. GatA subfamily.</text>
</comment>
<evidence type="ECO:0000256" key="6">
    <source>
        <dbReference type="ARBA" id="ARBA00025295"/>
    </source>
</evidence>
<keyword evidence="2 8" id="KW-0436">Ligase</keyword>
<comment type="catalytic activity">
    <reaction evidence="7 8">
        <text>L-glutamyl-tRNA(Gln) + L-glutamine + ATP + H2O = L-glutaminyl-tRNA(Gln) + L-glutamate + ADP + phosphate + H(+)</text>
        <dbReference type="Rhea" id="RHEA:17521"/>
        <dbReference type="Rhea" id="RHEA-COMP:9681"/>
        <dbReference type="Rhea" id="RHEA-COMP:9684"/>
        <dbReference type="ChEBI" id="CHEBI:15377"/>
        <dbReference type="ChEBI" id="CHEBI:15378"/>
        <dbReference type="ChEBI" id="CHEBI:29985"/>
        <dbReference type="ChEBI" id="CHEBI:30616"/>
        <dbReference type="ChEBI" id="CHEBI:43474"/>
        <dbReference type="ChEBI" id="CHEBI:58359"/>
        <dbReference type="ChEBI" id="CHEBI:78520"/>
        <dbReference type="ChEBI" id="CHEBI:78521"/>
        <dbReference type="ChEBI" id="CHEBI:456216"/>
        <dbReference type="EC" id="6.3.5.7"/>
    </reaction>
</comment>
<feature type="active site" description="Charge relay system" evidence="8">
    <location>
        <position position="77"/>
    </location>
</feature>
<dbReference type="InterPro" id="IPR000120">
    <property type="entry name" value="Amidase"/>
</dbReference>
<comment type="caution">
    <text evidence="10">The sequence shown here is derived from an EMBL/GenBank/DDBJ whole genome shotgun (WGS) entry which is preliminary data.</text>
</comment>
<sequence length="487" mass="52387">METLTIHALHDKLVRREISAVELAQKYIARKDAVEPQVQAFLSDNRENALAAAAVVDKKIAAGEDIAAMAGIPGAIKDVICVAGQNTTCGSKMLEHFKAPYNATVIEKLNALDYISLGKTNMDEFAMGSSTENSAYQITHNPWNLDCVPGGSSGGSAAAVAAGSAVWALGSDTGGSIRQPAAYCGVVGLKPTYGLVSRYGLVAYGSSLDQIGPFTTDVTDCAIVLNAIAGHDKKDSTSIPMEKKDYTKALVNDVKGLKIGIPEEFFVEGLDDTCRKALEEAIETYRKLGAEIVPVKLPHMKYGLAAYYIIAPAEASSNLARYDGVGFGFRVDGTDIVDMYRKTRTAGFGPEVRRRIMLGTYVLSSGYYDAYYLRAMKVRTLLKQDFDKALSQCDVLLTPTAPDTAFRIGQHDNDPLAMYLGDVCTVSLNLAGLPGISIPCGYKDGMPIGMQLIGAALGEETLLRVAYTFEQNRTDLRKPLPMGEVEL</sequence>
<dbReference type="EC" id="6.3.5.7" evidence="8"/>
<keyword evidence="5 8" id="KW-0648">Protein biosynthesis</keyword>
<dbReference type="RefSeq" id="WP_186504263.1">
    <property type="nucleotide sequence ID" value="NZ_JACOGK010000037.1"/>
</dbReference>
<protein>
    <recommendedName>
        <fullName evidence="8">Glutamyl-tRNA(Gln) amidotransferase subunit A</fullName>
        <shortName evidence="8">Glu-ADT subunit A</shortName>
        <ecNumber evidence="8">6.3.5.7</ecNumber>
    </recommendedName>
</protein>
<keyword evidence="11" id="KW-1185">Reference proteome</keyword>
<evidence type="ECO:0000256" key="1">
    <source>
        <dbReference type="ARBA" id="ARBA00008069"/>
    </source>
</evidence>
<gene>
    <name evidence="8 10" type="primary">gatA</name>
    <name evidence="10" type="ORF">H8J70_10590</name>
</gene>
<evidence type="ECO:0000313" key="11">
    <source>
        <dbReference type="Proteomes" id="UP000606870"/>
    </source>
</evidence>
<dbReference type="HAMAP" id="MF_00120">
    <property type="entry name" value="GatA"/>
    <property type="match status" value="1"/>
</dbReference>
<dbReference type="InterPro" id="IPR036928">
    <property type="entry name" value="AS_sf"/>
</dbReference>
<dbReference type="Pfam" id="PF01425">
    <property type="entry name" value="Amidase"/>
    <property type="match status" value="1"/>
</dbReference>
<dbReference type="InterPro" id="IPR020556">
    <property type="entry name" value="Amidase_CS"/>
</dbReference>
<feature type="active site" description="Charge relay system" evidence="8">
    <location>
        <position position="152"/>
    </location>
</feature>
<dbReference type="PANTHER" id="PTHR11895:SF151">
    <property type="entry name" value="GLUTAMYL-TRNA(GLN) AMIDOTRANSFERASE SUBUNIT A"/>
    <property type="match status" value="1"/>
</dbReference>
<dbReference type="InterPro" id="IPR023631">
    <property type="entry name" value="Amidase_dom"/>
</dbReference>
<dbReference type="GO" id="GO:0050567">
    <property type="term" value="F:glutaminyl-tRNA synthase (glutamine-hydrolyzing) activity"/>
    <property type="evidence" value="ECO:0007669"/>
    <property type="project" value="UniProtKB-EC"/>
</dbReference>
<evidence type="ECO:0000256" key="3">
    <source>
        <dbReference type="ARBA" id="ARBA00022741"/>
    </source>
</evidence>
<feature type="domain" description="Amidase" evidence="9">
    <location>
        <begin position="22"/>
        <end position="463"/>
    </location>
</feature>